<reference evidence="3 4" key="1">
    <citation type="journal article" date="2012" name="J. Bacteriol.">
        <title>Complete genome sequences of Methylophaga sp. strain JAM1 and Methylophaga sp. strain JAM7.</title>
        <authorList>
            <person name="Villeneuve C."/>
            <person name="Martineau C."/>
            <person name="Mauffrey F."/>
            <person name="Villemur R."/>
        </authorList>
    </citation>
    <scope>NUCLEOTIDE SEQUENCE [LARGE SCALE GENOMIC DNA]</scope>
    <source>
        <strain evidence="3 4">JAM1</strain>
    </source>
</reference>
<feature type="transmembrane region" description="Helical" evidence="1">
    <location>
        <begin position="44"/>
        <end position="65"/>
    </location>
</feature>
<dbReference type="OrthoDB" id="9809813at2"/>
<dbReference type="EMBL" id="CP003390">
    <property type="protein sequence ID" value="AFI84117.1"/>
    <property type="molecule type" value="Genomic_DNA"/>
</dbReference>
<keyword evidence="4" id="KW-1185">Reference proteome</keyword>
<dbReference type="GO" id="GO:0005886">
    <property type="term" value="C:plasma membrane"/>
    <property type="evidence" value="ECO:0007669"/>
    <property type="project" value="TreeGrafter"/>
</dbReference>
<dbReference type="Gene3D" id="3.40.50.620">
    <property type="entry name" value="HUPs"/>
    <property type="match status" value="1"/>
</dbReference>
<dbReference type="InterPro" id="IPR003848">
    <property type="entry name" value="DUF218"/>
</dbReference>
<keyword evidence="1" id="KW-0472">Membrane</keyword>
<keyword evidence="1" id="KW-0812">Transmembrane</keyword>
<organism evidence="3 4">
    <name type="scientific">Methylophaga nitratireducenticrescens</name>
    <dbReference type="NCBI Taxonomy" id="754476"/>
    <lineage>
        <taxon>Bacteria</taxon>
        <taxon>Pseudomonadati</taxon>
        <taxon>Pseudomonadota</taxon>
        <taxon>Gammaproteobacteria</taxon>
        <taxon>Thiotrichales</taxon>
        <taxon>Piscirickettsiaceae</taxon>
        <taxon>Methylophaga</taxon>
    </lineage>
</organism>
<dbReference type="eggNOG" id="COG1434">
    <property type="taxonomic scope" value="Bacteria"/>
</dbReference>
<evidence type="ECO:0000313" key="4">
    <source>
        <dbReference type="Proteomes" id="UP000009144"/>
    </source>
</evidence>
<dbReference type="InterPro" id="IPR014729">
    <property type="entry name" value="Rossmann-like_a/b/a_fold"/>
</dbReference>
<reference evidence="3 4" key="2">
    <citation type="journal article" date="2013" name="Int. J. Syst. Evol. Microbiol.">
        <title>Methylophaga nitratireducenticrescens sp. nov. and Methylophaga frappieri sp. nov., isolated from the biofilm of the methanol-fed denitrification system treating the seawater at the Montreal Biodome.</title>
        <authorList>
            <person name="Villeneuve C."/>
            <person name="Martineau C."/>
            <person name="Mauffrey F."/>
            <person name="Villemur R."/>
        </authorList>
    </citation>
    <scope>NUCLEOTIDE SEQUENCE [LARGE SCALE GENOMIC DNA]</scope>
    <source>
        <strain evidence="3 4">JAM1</strain>
    </source>
</reference>
<evidence type="ECO:0000259" key="2">
    <source>
        <dbReference type="Pfam" id="PF02698"/>
    </source>
</evidence>
<feature type="transmembrane region" description="Helical" evidence="1">
    <location>
        <begin position="12"/>
        <end position="37"/>
    </location>
</feature>
<dbReference type="InterPro" id="IPR051599">
    <property type="entry name" value="Cell_Envelope_Assoc"/>
</dbReference>
<dbReference type="PANTHER" id="PTHR30336:SF4">
    <property type="entry name" value="ENVELOPE BIOGENESIS FACTOR ELYC"/>
    <property type="match status" value="1"/>
</dbReference>
<dbReference type="RefSeq" id="WP_014706490.1">
    <property type="nucleotide sequence ID" value="NC_017857.3"/>
</dbReference>
<dbReference type="Proteomes" id="UP000009144">
    <property type="component" value="Chromosome"/>
</dbReference>
<dbReference type="GO" id="GO:0043164">
    <property type="term" value="P:Gram-negative-bacterium-type cell wall biogenesis"/>
    <property type="evidence" value="ECO:0007669"/>
    <property type="project" value="TreeGrafter"/>
</dbReference>
<dbReference type="KEGG" id="mej:Q7A_1280"/>
<protein>
    <recommendedName>
        <fullName evidence="2">DUF218 domain-containing protein</fullName>
    </recommendedName>
</protein>
<proteinExistence type="predicted"/>
<accession>I1XI98</accession>
<dbReference type="PATRIC" id="fig|754476.3.peg.1263"/>
<dbReference type="GO" id="GO:0000270">
    <property type="term" value="P:peptidoglycan metabolic process"/>
    <property type="evidence" value="ECO:0007669"/>
    <property type="project" value="TreeGrafter"/>
</dbReference>
<name>I1XI98_METNJ</name>
<evidence type="ECO:0000256" key="1">
    <source>
        <dbReference type="SAM" id="Phobius"/>
    </source>
</evidence>
<dbReference type="HOGENOM" id="CLU_053514_1_2_6"/>
<feature type="domain" description="DUF218" evidence="2">
    <location>
        <begin position="83"/>
        <end position="249"/>
    </location>
</feature>
<dbReference type="PANTHER" id="PTHR30336">
    <property type="entry name" value="INNER MEMBRANE PROTEIN, PROBABLE PERMEASE"/>
    <property type="match status" value="1"/>
</dbReference>
<dbReference type="CDD" id="cd06259">
    <property type="entry name" value="YdcF-like"/>
    <property type="match status" value="1"/>
</dbReference>
<keyword evidence="1" id="KW-1133">Transmembrane helix</keyword>
<sequence>MEQVFFVISKLAWAVLSPFMMLNLLLVFGTLFLLFGYRTIALRFLLPALVFSLSLMIFPIGDWLIHPLEARISQPQQLPENIDGIIVLGGGEDIKTTISWQQPQVGQASDRYFGAALLAKQYPDSPIIFTGGSNLLRFDAGATPAELSHQLLTMVGIDEKRLIIESQSRNTYENFQRLKTVIPKRNGQYLLVTSAYHMPRSVGIAERQGINVVPYPVDYRSQTGESRQLDFAVFEQLEKLEPAWREWVGLTAYFITRKTSQWFPEGPSGRFVETTTDAQADIR</sequence>
<dbReference type="Pfam" id="PF02698">
    <property type="entry name" value="DUF218"/>
    <property type="match status" value="1"/>
</dbReference>
<gene>
    <name evidence="3" type="ordered locus">Q7A_1280</name>
</gene>
<dbReference type="AlphaFoldDB" id="I1XI98"/>
<evidence type="ECO:0000313" key="3">
    <source>
        <dbReference type="EMBL" id="AFI84117.1"/>
    </source>
</evidence>
<dbReference type="STRING" id="754476.Q7A_1280"/>